<name>A0A9D9N4T1_9BACT</name>
<dbReference type="InterPro" id="IPR036286">
    <property type="entry name" value="LexA/Signal_pep-like_sf"/>
</dbReference>
<dbReference type="CDD" id="cd06529">
    <property type="entry name" value="S24_LexA-like"/>
    <property type="match status" value="1"/>
</dbReference>
<evidence type="ECO:0000313" key="6">
    <source>
        <dbReference type="Proteomes" id="UP000823641"/>
    </source>
</evidence>
<organism evidence="5 6">
    <name type="scientific">Candidatus Gallipaludibacter merdavium</name>
    <dbReference type="NCBI Taxonomy" id="2840839"/>
    <lineage>
        <taxon>Bacteria</taxon>
        <taxon>Pseudomonadati</taxon>
        <taxon>Bacteroidota</taxon>
        <taxon>Bacteroidia</taxon>
        <taxon>Bacteroidales</taxon>
        <taxon>Candidatus Gallipaludibacter</taxon>
    </lineage>
</organism>
<reference evidence="5" key="2">
    <citation type="journal article" date="2021" name="PeerJ">
        <title>Extensive microbial diversity within the chicken gut microbiome revealed by metagenomics and culture.</title>
        <authorList>
            <person name="Gilroy R."/>
            <person name="Ravi A."/>
            <person name="Getino M."/>
            <person name="Pursley I."/>
            <person name="Horton D.L."/>
            <person name="Alikhan N.F."/>
            <person name="Baker D."/>
            <person name="Gharbi K."/>
            <person name="Hall N."/>
            <person name="Watson M."/>
            <person name="Adriaenssens E.M."/>
            <person name="Foster-Nyarko E."/>
            <person name="Jarju S."/>
            <person name="Secka A."/>
            <person name="Antonio M."/>
            <person name="Oren A."/>
            <person name="Chaudhuri R.R."/>
            <person name="La Ragione R."/>
            <person name="Hildebrand F."/>
            <person name="Pallen M.J."/>
        </authorList>
    </citation>
    <scope>NUCLEOTIDE SEQUENCE</scope>
    <source>
        <strain evidence="5">G3-3990</strain>
    </source>
</reference>
<gene>
    <name evidence="5" type="ORF">IAA73_07665</name>
</gene>
<dbReference type="GO" id="GO:0003677">
    <property type="term" value="F:DNA binding"/>
    <property type="evidence" value="ECO:0007669"/>
    <property type="project" value="UniProtKB-KW"/>
</dbReference>
<dbReference type="SUPFAM" id="SSF51306">
    <property type="entry name" value="LexA/Signal peptidase"/>
    <property type="match status" value="1"/>
</dbReference>
<dbReference type="PANTHER" id="PTHR40661:SF1">
    <property type="entry name" value="HTH CRO_C1-TYPE DOMAIN-CONTAINING PROTEIN"/>
    <property type="match status" value="1"/>
</dbReference>
<dbReference type="InterPro" id="IPR015927">
    <property type="entry name" value="Peptidase_S24_S26A/B/C"/>
</dbReference>
<evidence type="ECO:0000256" key="3">
    <source>
        <dbReference type="ARBA" id="ARBA00023163"/>
    </source>
</evidence>
<sequence length="223" mass="25123">MELSCNQSVKDRIMLFISKSGITKSVFERKSGLSNGYLNQLRNTPKEDKISNILKAYPEINRVWLLTGEGEMLMKQSPAEDVSEDIIDKEYTTYLLPLSAMAGQLSGLSADGVFLSECEKIISPIKGVDFAITIYGDSMHPEYPSGSRILIKKINPDIFIEWGKVYVLDTDNGVIVKEIHKCENKENYITCHSINPDPKFADFDVDINEIHGMYRVLMCLSAK</sequence>
<reference evidence="5" key="1">
    <citation type="submission" date="2020-10" db="EMBL/GenBank/DDBJ databases">
        <authorList>
            <person name="Gilroy R."/>
        </authorList>
    </citation>
    <scope>NUCLEOTIDE SEQUENCE</scope>
    <source>
        <strain evidence="5">G3-3990</strain>
    </source>
</reference>
<dbReference type="Gene3D" id="2.10.109.10">
    <property type="entry name" value="Umud Fragment, subunit A"/>
    <property type="match status" value="1"/>
</dbReference>
<keyword evidence="3" id="KW-0804">Transcription</keyword>
<evidence type="ECO:0000256" key="2">
    <source>
        <dbReference type="ARBA" id="ARBA00023125"/>
    </source>
</evidence>
<dbReference type="Proteomes" id="UP000823641">
    <property type="component" value="Unassembled WGS sequence"/>
</dbReference>
<evidence type="ECO:0000259" key="4">
    <source>
        <dbReference type="Pfam" id="PF00717"/>
    </source>
</evidence>
<comment type="caution">
    <text evidence="5">The sequence shown here is derived from an EMBL/GenBank/DDBJ whole genome shotgun (WGS) entry which is preliminary data.</text>
</comment>
<dbReference type="InterPro" id="IPR039418">
    <property type="entry name" value="LexA-like"/>
</dbReference>
<feature type="domain" description="Peptidase S24/S26A/S26B/S26C" evidence="4">
    <location>
        <begin position="126"/>
        <end position="207"/>
    </location>
</feature>
<accession>A0A9D9N4T1</accession>
<proteinExistence type="predicted"/>
<evidence type="ECO:0000313" key="5">
    <source>
        <dbReference type="EMBL" id="MBO8460190.1"/>
    </source>
</evidence>
<dbReference type="AlphaFoldDB" id="A0A9D9N4T1"/>
<protein>
    <submittedName>
        <fullName evidence="5">Helix-turn-helix transcriptional regulator</fullName>
    </submittedName>
</protein>
<dbReference type="Pfam" id="PF00717">
    <property type="entry name" value="Peptidase_S24"/>
    <property type="match status" value="1"/>
</dbReference>
<dbReference type="EMBL" id="JADIMG010000072">
    <property type="protein sequence ID" value="MBO8460190.1"/>
    <property type="molecule type" value="Genomic_DNA"/>
</dbReference>
<evidence type="ECO:0000256" key="1">
    <source>
        <dbReference type="ARBA" id="ARBA00023015"/>
    </source>
</evidence>
<keyword evidence="1" id="KW-0805">Transcription regulation</keyword>
<keyword evidence="2" id="KW-0238">DNA-binding</keyword>
<dbReference type="PANTHER" id="PTHR40661">
    <property type="match status" value="1"/>
</dbReference>